<dbReference type="InterPro" id="IPR052021">
    <property type="entry name" value="Type-I_RS_S_subunit"/>
</dbReference>
<comment type="similarity">
    <text evidence="1">Belongs to the type-I restriction system S methylase family.</text>
</comment>
<dbReference type="InterPro" id="IPR001025">
    <property type="entry name" value="BAH_dom"/>
</dbReference>
<protein>
    <submittedName>
        <fullName evidence="5">Restriction endonuclease subunit S</fullName>
    </submittedName>
</protein>
<evidence type="ECO:0000256" key="1">
    <source>
        <dbReference type="ARBA" id="ARBA00010923"/>
    </source>
</evidence>
<reference evidence="5 6" key="1">
    <citation type="submission" date="2023-02" db="EMBL/GenBank/DDBJ databases">
        <title>Genome sequence of Mucilaginibacter jinjuensis strain KACC 16571.</title>
        <authorList>
            <person name="Kim S."/>
            <person name="Heo J."/>
            <person name="Kwon S.-W."/>
        </authorList>
    </citation>
    <scope>NUCLEOTIDE SEQUENCE [LARGE SCALE GENOMIC DNA]</scope>
    <source>
        <strain evidence="5 6">KACC 16571</strain>
    </source>
</reference>
<proteinExistence type="inferred from homology"/>
<gene>
    <name evidence="5" type="ORF">PQO05_06035</name>
</gene>
<dbReference type="Proteomes" id="UP001216139">
    <property type="component" value="Chromosome"/>
</dbReference>
<organism evidence="5 6">
    <name type="scientific">Mucilaginibacter jinjuensis</name>
    <dbReference type="NCBI Taxonomy" id="1176721"/>
    <lineage>
        <taxon>Bacteria</taxon>
        <taxon>Pseudomonadati</taxon>
        <taxon>Bacteroidota</taxon>
        <taxon>Sphingobacteriia</taxon>
        <taxon>Sphingobacteriales</taxon>
        <taxon>Sphingobacteriaceae</taxon>
        <taxon>Mucilaginibacter</taxon>
    </lineage>
</organism>
<evidence type="ECO:0000313" key="5">
    <source>
        <dbReference type="EMBL" id="WCT13493.1"/>
    </source>
</evidence>
<keyword evidence="5" id="KW-0540">Nuclease</keyword>
<dbReference type="Pfam" id="PF01420">
    <property type="entry name" value="Methylase_S"/>
    <property type="match status" value="2"/>
</dbReference>
<evidence type="ECO:0000256" key="2">
    <source>
        <dbReference type="ARBA" id="ARBA00022747"/>
    </source>
</evidence>
<name>A0ABY7TCQ8_9SPHI</name>
<dbReference type="Gene3D" id="3.90.220.20">
    <property type="entry name" value="DNA methylase specificity domains"/>
    <property type="match status" value="2"/>
</dbReference>
<evidence type="ECO:0000259" key="4">
    <source>
        <dbReference type="PROSITE" id="PS51038"/>
    </source>
</evidence>
<dbReference type="EMBL" id="CP117167">
    <property type="protein sequence ID" value="WCT13493.1"/>
    <property type="molecule type" value="Genomic_DNA"/>
</dbReference>
<dbReference type="InterPro" id="IPR044946">
    <property type="entry name" value="Restrct_endonuc_typeI_TRD_sf"/>
</dbReference>
<evidence type="ECO:0000313" key="6">
    <source>
        <dbReference type="Proteomes" id="UP001216139"/>
    </source>
</evidence>
<keyword evidence="2" id="KW-0680">Restriction system</keyword>
<dbReference type="SUPFAM" id="SSF116734">
    <property type="entry name" value="DNA methylase specificity domain"/>
    <property type="match status" value="2"/>
</dbReference>
<sequence>MRSHYKKLGPYIQEVNIRNCEASEENLLGVSTQKIFIKSRSNTIGTDFTTYKIIKRNQFTYIADTSRRGDKIAIALLTSQDEAMVSQAYTVFEITDHKELEPEYLMMWFRRPEFDRYARFKSHGSAREIFDWNDMCDIELPIPSIEKQWEIVKEYHTIVNRIELSEKINKKLEETAQALYKQWFVDFEFHNENGKPYKSNGGEMIWCEELKQYVPNGWTASPISSFCDITSSKRIFEDEYVDSGVPFYRGKEISLKKSGTPINDPIYISEHRYIELASRYDIPKPGDILMTAVGTIGVSYLVEDAKFYFKDGNVIWFKNFSTDGCNYFLYDFMQSGHFVSLINEITIGSTQSAITITTFGQQKIIRPPFNIIKEYKSLSYILHLNLQISKEIIIGLHSLKDVLYSKMSKPELLETEQPA</sequence>
<evidence type="ECO:0000256" key="3">
    <source>
        <dbReference type="ARBA" id="ARBA00023125"/>
    </source>
</evidence>
<feature type="domain" description="BAH" evidence="4">
    <location>
        <begin position="64"/>
        <end position="188"/>
    </location>
</feature>
<dbReference type="InterPro" id="IPR000055">
    <property type="entry name" value="Restrct_endonuc_typeI_TRD"/>
</dbReference>
<keyword evidence="5" id="KW-0255">Endonuclease</keyword>
<keyword evidence="6" id="KW-1185">Reference proteome</keyword>
<dbReference type="RefSeq" id="WP_273631799.1">
    <property type="nucleotide sequence ID" value="NZ_CP117167.1"/>
</dbReference>
<dbReference type="GO" id="GO:0004519">
    <property type="term" value="F:endonuclease activity"/>
    <property type="evidence" value="ECO:0007669"/>
    <property type="project" value="UniProtKB-KW"/>
</dbReference>
<dbReference type="PROSITE" id="PS51038">
    <property type="entry name" value="BAH"/>
    <property type="match status" value="1"/>
</dbReference>
<keyword evidence="5" id="KW-0378">Hydrolase</keyword>
<accession>A0ABY7TCQ8</accession>
<dbReference type="PANTHER" id="PTHR30408">
    <property type="entry name" value="TYPE-1 RESTRICTION ENZYME ECOKI SPECIFICITY PROTEIN"/>
    <property type="match status" value="1"/>
</dbReference>
<dbReference type="PANTHER" id="PTHR30408:SF13">
    <property type="entry name" value="TYPE I RESTRICTION ENZYME HINDI SPECIFICITY SUBUNIT"/>
    <property type="match status" value="1"/>
</dbReference>
<keyword evidence="3" id="KW-0238">DNA-binding</keyword>